<proteinExistence type="predicted"/>
<dbReference type="PANTHER" id="PTHR38846">
    <property type="entry name" value="C3H1-TYPE DOMAIN-CONTAINING PROTEIN"/>
    <property type="match status" value="1"/>
</dbReference>
<feature type="region of interest" description="Disordered" evidence="1">
    <location>
        <begin position="1"/>
        <end position="82"/>
    </location>
</feature>
<sequence>MSLNTNPPTDSALDDLTNTTAAMSLNSKDPAGLSPAIDSGVEMDQLTAKTANVSLDDAAPAEGAPSTKSKSKKKKKKKSKAKKTGGVKIAAINEHFDREYGTDYTKLDMWQLLCVDVGIEPAPSSITQCKKALKSSLVNIYDFLSEERPVKQFQSYSQFVKYTRDGRLYPLDKAKEDSFAKMFLRSIPFYGYRH</sequence>
<gene>
    <name evidence="2" type="ORF">PDIGIT_LOCUS8669</name>
</gene>
<keyword evidence="3" id="KW-1185">Reference proteome</keyword>
<evidence type="ECO:0000313" key="2">
    <source>
        <dbReference type="EMBL" id="CAI6335585.1"/>
    </source>
</evidence>
<name>A0A9W4XP27_9PLEO</name>
<protein>
    <submittedName>
        <fullName evidence="2">Uncharacterized protein</fullName>
    </submittedName>
</protein>
<dbReference type="OrthoDB" id="6105938at2759"/>
<feature type="compositionally biased region" description="Basic residues" evidence="1">
    <location>
        <begin position="69"/>
        <end position="82"/>
    </location>
</feature>
<dbReference type="Proteomes" id="UP001152607">
    <property type="component" value="Unassembled WGS sequence"/>
</dbReference>
<reference evidence="2" key="1">
    <citation type="submission" date="2023-01" db="EMBL/GenBank/DDBJ databases">
        <authorList>
            <person name="Van Ghelder C."/>
            <person name="Rancurel C."/>
        </authorList>
    </citation>
    <scope>NUCLEOTIDE SEQUENCE</scope>
    <source>
        <strain evidence="2">CNCM I-4278</strain>
    </source>
</reference>
<dbReference type="PANTHER" id="PTHR38846:SF1">
    <property type="entry name" value="C3H1-TYPE DOMAIN-CONTAINING PROTEIN"/>
    <property type="match status" value="1"/>
</dbReference>
<accession>A0A9W4XP27</accession>
<comment type="caution">
    <text evidence="2">The sequence shown here is derived from an EMBL/GenBank/DDBJ whole genome shotgun (WGS) entry which is preliminary data.</text>
</comment>
<dbReference type="EMBL" id="CAOQHR010000006">
    <property type="protein sequence ID" value="CAI6335585.1"/>
    <property type="molecule type" value="Genomic_DNA"/>
</dbReference>
<evidence type="ECO:0000313" key="3">
    <source>
        <dbReference type="Proteomes" id="UP001152607"/>
    </source>
</evidence>
<evidence type="ECO:0000256" key="1">
    <source>
        <dbReference type="SAM" id="MobiDB-lite"/>
    </source>
</evidence>
<organism evidence="2 3">
    <name type="scientific">Periconia digitata</name>
    <dbReference type="NCBI Taxonomy" id="1303443"/>
    <lineage>
        <taxon>Eukaryota</taxon>
        <taxon>Fungi</taxon>
        <taxon>Dikarya</taxon>
        <taxon>Ascomycota</taxon>
        <taxon>Pezizomycotina</taxon>
        <taxon>Dothideomycetes</taxon>
        <taxon>Pleosporomycetidae</taxon>
        <taxon>Pleosporales</taxon>
        <taxon>Massarineae</taxon>
        <taxon>Periconiaceae</taxon>
        <taxon>Periconia</taxon>
    </lineage>
</organism>
<feature type="compositionally biased region" description="Polar residues" evidence="1">
    <location>
        <begin position="16"/>
        <end position="27"/>
    </location>
</feature>
<dbReference type="AlphaFoldDB" id="A0A9W4XP27"/>